<dbReference type="InterPro" id="IPR019487">
    <property type="entry name" value="RAM_signalling_pathway_SOG2"/>
</dbReference>
<evidence type="ECO:0000256" key="1">
    <source>
        <dbReference type="ARBA" id="ARBA00022614"/>
    </source>
</evidence>
<dbReference type="SMART" id="SM00369">
    <property type="entry name" value="LRR_TYP"/>
    <property type="match status" value="3"/>
</dbReference>
<feature type="region of interest" description="Disordered" evidence="3">
    <location>
        <begin position="932"/>
        <end position="972"/>
    </location>
</feature>
<feature type="compositionally biased region" description="Low complexity" evidence="3">
    <location>
        <begin position="617"/>
        <end position="632"/>
    </location>
</feature>
<name>A0A1V8T221_9PEZI</name>
<sequence length="972" mass="105331">MASDTGGLFDGRPFMAAADIIAFVKKELDIDDEHLARVVTTSSGDLPRDAHSGVTLDLSHKNIRDLPVEVVELIRDKVERLALSHNPAINVPMQIVHCDRLRYLNVRWNGLRNFPEAILQLSKLEILDISKNRIVAIPEGIKRMTSLKFLAVARNKITRLPLSLGEMTSLSKLKFDENPIEFPPPEVFAQSMDGSTVSLETEKEKDVCQQVKRFLKQAALRERMMNGGESDTSESNVETPRPVKRGFGGRFPVRPSISGIDALPDFNTGPSPPNNVPPIPSRSHARITSQTLGSLGLQSRRPGIAPLLTSGGDFSRSRSETVSSTASLRARRQGFVPSKRNVSNTLDLSAVNEMSGQASARSSTATVRPPNSRKASMSSLYRSVSTATSAATSRATSPVDDRFDRGPTPRPLPATRSQGLSPATGLQATKRLSYILHELHRSIGHVARGLKASTPKKTMLERQLFAAGDHLDGLDQHIGRMTEDLQPAALKGLVSIACSTLKAYEMVVRELKGSVQKILTSVEPLFIRCLLHQVYMTMLEARNICKMLGFMIVIRPPEKRLRASQAWSTKTVTPTQPRPTTSRRLRGNTILRSASSNATLRTMPPPVPLNSSASTRTNTMTSLSASSLSATTPRSGGSFNASLPSRSNTLRSVAAAEDSDEGDLAFERIFFKLRSACELALSDLPLCLAEFKKERENAETSAGRGQVAAAWTVALDKCKTVIRANDALHNRLMTLRLKDPGVRKQRDFWLLCDAFVSTWTDLASEVKILAQNRIDITAVRRVMRPLQRCLKEASKIISSSPLYQQHMRLHASSNPLPPSLSITTTSSHPIPPGPLTAGGGTYATPLAAALGTAAQASLVPSVSTLQLQNDYSFQGGPALLGGGIRDMHSILRMPYQMSNNAGGPPAHITQLPQATQSATDLRFGDIRSTLGAGLQHERGDTSLGPAFPGTRGESGGSASAGLLRRDAAGNLR</sequence>
<dbReference type="InParanoid" id="A0A1V8T221"/>
<dbReference type="Gene3D" id="3.80.10.10">
    <property type="entry name" value="Ribonuclease Inhibitor"/>
    <property type="match status" value="1"/>
</dbReference>
<keyword evidence="6" id="KW-1185">Reference proteome</keyword>
<feature type="region of interest" description="Disordered" evidence="3">
    <location>
        <begin position="353"/>
        <end position="423"/>
    </location>
</feature>
<dbReference type="Proteomes" id="UP000192596">
    <property type="component" value="Unassembled WGS sequence"/>
</dbReference>
<dbReference type="Pfam" id="PF10428">
    <property type="entry name" value="SOG2"/>
    <property type="match status" value="2"/>
</dbReference>
<proteinExistence type="predicted"/>
<dbReference type="STRING" id="1507870.A0A1V8T221"/>
<evidence type="ECO:0000259" key="4">
    <source>
        <dbReference type="Pfam" id="PF23598"/>
    </source>
</evidence>
<keyword evidence="2" id="KW-0677">Repeat</keyword>
<feature type="compositionally biased region" description="Basic and acidic residues" evidence="3">
    <location>
        <begin position="963"/>
        <end position="972"/>
    </location>
</feature>
<dbReference type="EMBL" id="NAJO01000019">
    <property type="protein sequence ID" value="OQO05268.1"/>
    <property type="molecule type" value="Genomic_DNA"/>
</dbReference>
<feature type="compositionally biased region" description="Pro residues" evidence="3">
    <location>
        <begin position="270"/>
        <end position="280"/>
    </location>
</feature>
<feature type="region of interest" description="Disordered" evidence="3">
    <location>
        <begin position="564"/>
        <end position="645"/>
    </location>
</feature>
<dbReference type="PANTHER" id="PTHR48051:SF54">
    <property type="entry name" value="LEUCINE-RICH REPEAT-CONTAINING PROTEIN"/>
    <property type="match status" value="1"/>
</dbReference>
<feature type="region of interest" description="Disordered" evidence="3">
    <location>
        <begin position="225"/>
        <end position="341"/>
    </location>
</feature>
<dbReference type="InterPro" id="IPR055414">
    <property type="entry name" value="LRR_R13L4/SHOC2-like"/>
</dbReference>
<reference evidence="6" key="1">
    <citation type="submission" date="2017-03" db="EMBL/GenBank/DDBJ databases">
        <title>Genomes of endolithic fungi from Antarctica.</title>
        <authorList>
            <person name="Coleine C."/>
            <person name="Masonjones S."/>
            <person name="Stajich J.E."/>
        </authorList>
    </citation>
    <scope>NUCLEOTIDE SEQUENCE [LARGE SCALE GENOMIC DNA]</scope>
    <source>
        <strain evidence="6">CCFEE 5527</strain>
    </source>
</reference>
<dbReference type="InterPro" id="IPR050216">
    <property type="entry name" value="LRR_domain-containing"/>
</dbReference>
<evidence type="ECO:0000256" key="3">
    <source>
        <dbReference type="SAM" id="MobiDB-lite"/>
    </source>
</evidence>
<dbReference type="AlphaFoldDB" id="A0A1V8T221"/>
<keyword evidence="1" id="KW-0433">Leucine-rich repeat</keyword>
<gene>
    <name evidence="5" type="ORF">B0A48_09035</name>
</gene>
<dbReference type="Pfam" id="PF23598">
    <property type="entry name" value="LRR_14"/>
    <property type="match status" value="1"/>
</dbReference>
<dbReference type="InterPro" id="IPR003591">
    <property type="entry name" value="Leu-rich_rpt_typical-subtyp"/>
</dbReference>
<feature type="compositionally biased region" description="Low complexity" evidence="3">
    <location>
        <begin position="569"/>
        <end position="580"/>
    </location>
</feature>
<feature type="compositionally biased region" description="Low complexity" evidence="3">
    <location>
        <begin position="385"/>
        <end position="397"/>
    </location>
</feature>
<feature type="compositionally biased region" description="Polar residues" evidence="3">
    <location>
        <begin position="286"/>
        <end position="297"/>
    </location>
</feature>
<feature type="compositionally biased region" description="Polar residues" evidence="3">
    <location>
        <begin position="633"/>
        <end position="645"/>
    </location>
</feature>
<dbReference type="GO" id="GO:0005737">
    <property type="term" value="C:cytoplasm"/>
    <property type="evidence" value="ECO:0007669"/>
    <property type="project" value="TreeGrafter"/>
</dbReference>
<feature type="domain" description="Disease resistance R13L4/SHOC-2-like LRR" evidence="4">
    <location>
        <begin position="100"/>
        <end position="174"/>
    </location>
</feature>
<dbReference type="PANTHER" id="PTHR48051">
    <property type="match status" value="1"/>
</dbReference>
<feature type="compositionally biased region" description="Polar residues" evidence="3">
    <location>
        <begin position="353"/>
        <end position="366"/>
    </location>
</feature>
<feature type="compositionally biased region" description="Polar residues" evidence="3">
    <location>
        <begin position="590"/>
        <end position="600"/>
    </location>
</feature>
<comment type="caution">
    <text evidence="5">The sequence shown here is derived from an EMBL/GenBank/DDBJ whole genome shotgun (WGS) entry which is preliminary data.</text>
</comment>
<evidence type="ECO:0000313" key="5">
    <source>
        <dbReference type="EMBL" id="OQO05268.1"/>
    </source>
</evidence>
<evidence type="ECO:0000313" key="6">
    <source>
        <dbReference type="Proteomes" id="UP000192596"/>
    </source>
</evidence>
<evidence type="ECO:0000256" key="2">
    <source>
        <dbReference type="ARBA" id="ARBA00022737"/>
    </source>
</evidence>
<dbReference type="InterPro" id="IPR032675">
    <property type="entry name" value="LRR_dom_sf"/>
</dbReference>
<dbReference type="SUPFAM" id="SSF52058">
    <property type="entry name" value="L domain-like"/>
    <property type="match status" value="1"/>
</dbReference>
<protein>
    <recommendedName>
        <fullName evidence="4">Disease resistance R13L4/SHOC-2-like LRR domain-containing protein</fullName>
    </recommendedName>
</protein>
<organism evidence="5 6">
    <name type="scientific">Cryoendolithus antarcticus</name>
    <dbReference type="NCBI Taxonomy" id="1507870"/>
    <lineage>
        <taxon>Eukaryota</taxon>
        <taxon>Fungi</taxon>
        <taxon>Dikarya</taxon>
        <taxon>Ascomycota</taxon>
        <taxon>Pezizomycotina</taxon>
        <taxon>Dothideomycetes</taxon>
        <taxon>Dothideomycetidae</taxon>
        <taxon>Cladosporiales</taxon>
        <taxon>Cladosporiaceae</taxon>
        <taxon>Cryoendolithus</taxon>
    </lineage>
</organism>
<accession>A0A1V8T221</accession>
<dbReference type="OrthoDB" id="1394818at2759"/>
<feature type="compositionally biased region" description="Polar residues" evidence="3">
    <location>
        <begin position="373"/>
        <end position="384"/>
    </location>
</feature>
<feature type="compositionally biased region" description="Polar residues" evidence="3">
    <location>
        <begin position="229"/>
        <end position="238"/>
    </location>
</feature>